<feature type="region of interest" description="Disordered" evidence="1">
    <location>
        <begin position="161"/>
        <end position="181"/>
    </location>
</feature>
<dbReference type="KEGG" id="euz:DVS28_b0476"/>
<dbReference type="AlphaFoldDB" id="A0A346Y6W9"/>
<gene>
    <name evidence="2" type="ORF">DVS28_b0476</name>
</gene>
<name>A0A346Y6W9_9ACTN</name>
<accession>A0A346Y6W9</accession>
<dbReference type="EMBL" id="CP031166">
    <property type="protein sequence ID" value="AXV10216.1"/>
    <property type="molecule type" value="Genomic_DNA"/>
</dbReference>
<protein>
    <submittedName>
        <fullName evidence="2">Uncharacterized protein</fullName>
    </submittedName>
</protein>
<keyword evidence="3" id="KW-1185">Reference proteome</keyword>
<reference evidence="2 3" key="1">
    <citation type="submission" date="2018-09" db="EMBL/GenBank/DDBJ databases">
        <title>Complete genome sequence of Euzebya sp. DY32-46 isolated from seawater of Pacific Ocean.</title>
        <authorList>
            <person name="Xu L."/>
            <person name="Wu Y.-H."/>
            <person name="Xu X.-W."/>
        </authorList>
    </citation>
    <scope>NUCLEOTIDE SEQUENCE [LARGE SCALE GENOMIC DNA]</scope>
    <source>
        <strain evidence="2 3">DY32-46</strain>
        <plasmid evidence="3">pedy32-46i</plasmid>
    </source>
</reference>
<dbReference type="Proteomes" id="UP000264006">
    <property type="component" value="Plasmid pEDY32-46I"/>
</dbReference>
<organism evidence="2 3">
    <name type="scientific">Euzebya pacifica</name>
    <dbReference type="NCBI Taxonomy" id="1608957"/>
    <lineage>
        <taxon>Bacteria</taxon>
        <taxon>Bacillati</taxon>
        <taxon>Actinomycetota</taxon>
        <taxon>Nitriliruptoria</taxon>
        <taxon>Euzebyales</taxon>
    </lineage>
</organism>
<proteinExistence type="predicted"/>
<evidence type="ECO:0000313" key="3">
    <source>
        <dbReference type="Proteomes" id="UP000264006"/>
    </source>
</evidence>
<sequence length="181" mass="18236">MTTIEVATVALLLAIAVGVAIPVAQSSQRSGELGAGRVNLLAVEAGLLDLPPDTWPTAGSTAGPIVNALNDNGIDVASGIDGPSQGPDDPRLSDYDATTGPTGTVLVAVSAAGQTCLLARYTPVEDDDGDRRAPESVATTWATHTIDVDAGVICDARNLPAGTGHTDVLGSPDNPTDLDTL</sequence>
<geneLocation type="plasmid" evidence="3">
    <name>pedy32-46i</name>
</geneLocation>
<evidence type="ECO:0000313" key="2">
    <source>
        <dbReference type="EMBL" id="AXV10216.1"/>
    </source>
</evidence>
<evidence type="ECO:0000256" key="1">
    <source>
        <dbReference type="SAM" id="MobiDB-lite"/>
    </source>
</evidence>
<keyword evidence="2" id="KW-0614">Plasmid</keyword>